<accession>A0ACA9RW33</accession>
<reference evidence="1" key="1">
    <citation type="submission" date="2021-06" db="EMBL/GenBank/DDBJ databases">
        <authorList>
            <person name="Kallberg Y."/>
            <person name="Tangrot J."/>
            <person name="Rosling A."/>
        </authorList>
    </citation>
    <scope>NUCLEOTIDE SEQUENCE</scope>
    <source>
        <strain evidence="1">MA461A</strain>
    </source>
</reference>
<evidence type="ECO:0000313" key="2">
    <source>
        <dbReference type="Proteomes" id="UP000789920"/>
    </source>
</evidence>
<protein>
    <submittedName>
        <fullName evidence="1">19963_t:CDS:1</fullName>
    </submittedName>
</protein>
<feature type="non-terminal residue" evidence="1">
    <location>
        <position position="1"/>
    </location>
</feature>
<proteinExistence type="predicted"/>
<name>A0ACA9RW33_9GLOM</name>
<keyword evidence="2" id="KW-1185">Reference proteome</keyword>
<comment type="caution">
    <text evidence="1">The sequence shown here is derived from an EMBL/GenBank/DDBJ whole genome shotgun (WGS) entry which is preliminary data.</text>
</comment>
<organism evidence="1 2">
    <name type="scientific">Racocetra persica</name>
    <dbReference type="NCBI Taxonomy" id="160502"/>
    <lineage>
        <taxon>Eukaryota</taxon>
        <taxon>Fungi</taxon>
        <taxon>Fungi incertae sedis</taxon>
        <taxon>Mucoromycota</taxon>
        <taxon>Glomeromycotina</taxon>
        <taxon>Glomeromycetes</taxon>
        <taxon>Diversisporales</taxon>
        <taxon>Gigasporaceae</taxon>
        <taxon>Racocetra</taxon>
    </lineage>
</organism>
<evidence type="ECO:0000313" key="1">
    <source>
        <dbReference type="EMBL" id="CAG8814269.1"/>
    </source>
</evidence>
<feature type="non-terminal residue" evidence="1">
    <location>
        <position position="91"/>
    </location>
</feature>
<dbReference type="Proteomes" id="UP000789920">
    <property type="component" value="Unassembled WGS sequence"/>
</dbReference>
<dbReference type="EMBL" id="CAJVQC010075953">
    <property type="protein sequence ID" value="CAG8814269.1"/>
    <property type="molecule type" value="Genomic_DNA"/>
</dbReference>
<sequence length="91" mass="9982">LYYAKLPPGIEDRYVFLLDPMLATGGSAIKAIEVLISHGVKEDKILFLNLVAAPEGIQAVTSRFSKLKIITAYIDKGLDDKKYIIPGLGDF</sequence>
<gene>
    <name evidence="1" type="ORF">RPERSI_LOCUS23952</name>
</gene>